<accession>A0A1M7M8C1</accession>
<dbReference type="OrthoDB" id="5570653at2"/>
<dbReference type="STRING" id="143223.SAMN05878281_2339"/>
<dbReference type="AlphaFoldDB" id="A0A1M7M8C1"/>
<sequence>MILTYHSKFKKDLEKLKDKKTKATLLKKILELKNASNLEEVNGIKKLKNHPNAYRGRIRDYRLGFYLLDKNTASLQRFVKRNDIYKLFP</sequence>
<dbReference type="GO" id="GO:0004519">
    <property type="term" value="F:endonuclease activity"/>
    <property type="evidence" value="ECO:0007669"/>
    <property type="project" value="UniProtKB-KW"/>
</dbReference>
<keyword evidence="2" id="KW-1185">Reference proteome</keyword>
<dbReference type="SUPFAM" id="SSF143011">
    <property type="entry name" value="RelE-like"/>
    <property type="match status" value="1"/>
</dbReference>
<dbReference type="InterPro" id="IPR035093">
    <property type="entry name" value="RelE/ParE_toxin_dom_sf"/>
</dbReference>
<evidence type="ECO:0000313" key="2">
    <source>
        <dbReference type="Proteomes" id="UP000190235"/>
    </source>
</evidence>
<dbReference type="RefSeq" id="WP_079735383.1">
    <property type="nucleotide sequence ID" value="NZ_LT670848.1"/>
</dbReference>
<organism evidence="1 2">
    <name type="scientific">Salegentibacter salegens</name>
    <dbReference type="NCBI Taxonomy" id="143223"/>
    <lineage>
        <taxon>Bacteria</taxon>
        <taxon>Pseudomonadati</taxon>
        <taxon>Bacteroidota</taxon>
        <taxon>Flavobacteriia</taxon>
        <taxon>Flavobacteriales</taxon>
        <taxon>Flavobacteriaceae</taxon>
        <taxon>Salegentibacter</taxon>
    </lineage>
</organism>
<name>A0A1M7M8C1_9FLAO</name>
<protein>
    <submittedName>
        <fullName evidence="1">mRNA-degrading endonuclease RelE, toxin component of the RelBE toxin-antitoxin system</fullName>
    </submittedName>
</protein>
<keyword evidence="1" id="KW-0378">Hydrolase</keyword>
<dbReference type="EMBL" id="LT670848">
    <property type="protein sequence ID" value="SHM86999.1"/>
    <property type="molecule type" value="Genomic_DNA"/>
</dbReference>
<gene>
    <name evidence="1" type="ORF">SAMN05878281_2339</name>
</gene>
<keyword evidence="1" id="KW-0540">Nuclease</keyword>
<proteinExistence type="predicted"/>
<dbReference type="Gene3D" id="3.30.2310.20">
    <property type="entry name" value="RelE-like"/>
    <property type="match status" value="1"/>
</dbReference>
<keyword evidence="1" id="KW-0255">Endonuclease</keyword>
<reference evidence="2" key="1">
    <citation type="submission" date="2016-11" db="EMBL/GenBank/DDBJ databases">
        <authorList>
            <person name="Varghese N."/>
            <person name="Submissions S."/>
        </authorList>
    </citation>
    <scope>NUCLEOTIDE SEQUENCE [LARGE SCALE GENOMIC DNA]</scope>
    <source>
        <strain evidence="2">ACAM 48</strain>
    </source>
</reference>
<evidence type="ECO:0000313" key="1">
    <source>
        <dbReference type="EMBL" id="SHM86999.1"/>
    </source>
</evidence>
<dbReference type="Proteomes" id="UP000190235">
    <property type="component" value="Chromosome I"/>
</dbReference>